<organism evidence="1">
    <name type="scientific">Lepeophtheirus salmonis</name>
    <name type="common">Salmon louse</name>
    <name type="synonym">Caligus salmonis</name>
    <dbReference type="NCBI Taxonomy" id="72036"/>
    <lineage>
        <taxon>Eukaryota</taxon>
        <taxon>Metazoa</taxon>
        <taxon>Ecdysozoa</taxon>
        <taxon>Arthropoda</taxon>
        <taxon>Crustacea</taxon>
        <taxon>Multicrustacea</taxon>
        <taxon>Hexanauplia</taxon>
        <taxon>Copepoda</taxon>
        <taxon>Siphonostomatoida</taxon>
        <taxon>Caligidae</taxon>
        <taxon>Lepeophtheirus</taxon>
    </lineage>
</organism>
<feature type="non-terminal residue" evidence="1">
    <location>
        <position position="1"/>
    </location>
</feature>
<accession>A0A0K2TC08</accession>
<name>A0A0K2TC08_LEPSM</name>
<protein>
    <submittedName>
        <fullName evidence="1">Uncharacterized protein</fullName>
    </submittedName>
</protein>
<reference evidence="1" key="1">
    <citation type="submission" date="2014-05" db="EMBL/GenBank/DDBJ databases">
        <authorList>
            <person name="Chronopoulou M."/>
        </authorList>
    </citation>
    <scope>NUCLEOTIDE SEQUENCE</scope>
    <source>
        <tissue evidence="1">Whole organism</tissue>
    </source>
</reference>
<evidence type="ECO:0000313" key="1">
    <source>
        <dbReference type="EMBL" id="CDW23355.1"/>
    </source>
</evidence>
<proteinExistence type="predicted"/>
<dbReference type="AlphaFoldDB" id="A0A0K2TC08"/>
<dbReference type="EMBL" id="HACA01005994">
    <property type="protein sequence ID" value="CDW23355.1"/>
    <property type="molecule type" value="Transcribed_RNA"/>
</dbReference>
<sequence>PLSYPKSSSAAVALFRLHDHINHHHGLGCCDSHRVSLPSSFCEEEERLNSNTFIKLLYKKVLLGTHKSLGTTLFSLKTDHHVLPPLTPSPS</sequence>